<evidence type="ECO:0000256" key="7">
    <source>
        <dbReference type="SAM" id="MobiDB-lite"/>
    </source>
</evidence>
<keyword evidence="6 8" id="KW-0472">Membrane</keyword>
<dbReference type="Pfam" id="PF07690">
    <property type="entry name" value="MFS_1"/>
    <property type="match status" value="1"/>
</dbReference>
<dbReference type="NCBIfam" id="TIGR00711">
    <property type="entry name" value="efflux_EmrB"/>
    <property type="match status" value="1"/>
</dbReference>
<keyword evidence="3" id="KW-1003">Cell membrane</keyword>
<evidence type="ECO:0000256" key="2">
    <source>
        <dbReference type="ARBA" id="ARBA00022448"/>
    </source>
</evidence>
<dbReference type="Gene3D" id="1.20.1720.10">
    <property type="entry name" value="Multidrug resistance protein D"/>
    <property type="match status" value="1"/>
</dbReference>
<evidence type="ECO:0000256" key="1">
    <source>
        <dbReference type="ARBA" id="ARBA00004651"/>
    </source>
</evidence>
<evidence type="ECO:0000256" key="5">
    <source>
        <dbReference type="ARBA" id="ARBA00022989"/>
    </source>
</evidence>
<name>A0A248VRI2_9BURK</name>
<evidence type="ECO:0000256" key="6">
    <source>
        <dbReference type="ARBA" id="ARBA00023136"/>
    </source>
</evidence>
<dbReference type="RefSeq" id="WP_095421031.1">
    <property type="nucleotide sequence ID" value="NZ_CP022990.1"/>
</dbReference>
<dbReference type="InterPro" id="IPR004638">
    <property type="entry name" value="EmrB-like"/>
</dbReference>
<dbReference type="AlphaFoldDB" id="A0A248VRI2"/>
<feature type="transmembrane region" description="Helical" evidence="8">
    <location>
        <begin position="277"/>
        <end position="295"/>
    </location>
</feature>
<keyword evidence="5 8" id="KW-1133">Transmembrane helix</keyword>
<keyword evidence="4 8" id="KW-0812">Transmembrane</keyword>
<evidence type="ECO:0000256" key="8">
    <source>
        <dbReference type="SAM" id="Phobius"/>
    </source>
</evidence>
<feature type="transmembrane region" description="Helical" evidence="8">
    <location>
        <begin position="448"/>
        <end position="467"/>
    </location>
</feature>
<dbReference type="PANTHER" id="PTHR42718:SF42">
    <property type="entry name" value="EXPORT PROTEIN"/>
    <property type="match status" value="1"/>
</dbReference>
<dbReference type="InterPro" id="IPR011701">
    <property type="entry name" value="MFS"/>
</dbReference>
<evidence type="ECO:0000313" key="11">
    <source>
        <dbReference type="Proteomes" id="UP000215158"/>
    </source>
</evidence>
<dbReference type="GO" id="GO:0005886">
    <property type="term" value="C:plasma membrane"/>
    <property type="evidence" value="ECO:0007669"/>
    <property type="project" value="UniProtKB-SubCell"/>
</dbReference>
<feature type="transmembrane region" description="Helical" evidence="8">
    <location>
        <begin position="412"/>
        <end position="436"/>
    </location>
</feature>
<comment type="subcellular location">
    <subcellularLocation>
        <location evidence="1">Cell membrane</location>
        <topology evidence="1">Multi-pass membrane protein</topology>
    </subcellularLocation>
</comment>
<feature type="domain" description="Major facilitator superfamily (MFS) profile" evidence="9">
    <location>
        <begin position="46"/>
        <end position="585"/>
    </location>
</feature>
<feature type="transmembrane region" description="Helical" evidence="8">
    <location>
        <begin position="246"/>
        <end position="265"/>
    </location>
</feature>
<evidence type="ECO:0000259" key="9">
    <source>
        <dbReference type="PROSITE" id="PS50850"/>
    </source>
</evidence>
<dbReference type="Proteomes" id="UP000215158">
    <property type="component" value="Chromosome 2"/>
</dbReference>
<feature type="transmembrane region" description="Helical" evidence="8">
    <location>
        <begin position="347"/>
        <end position="367"/>
    </location>
</feature>
<gene>
    <name evidence="10" type="ORF">CJU94_23255</name>
</gene>
<accession>A0A248VRI2</accession>
<evidence type="ECO:0000313" key="10">
    <source>
        <dbReference type="EMBL" id="ASW01122.1"/>
    </source>
</evidence>
<keyword evidence="11" id="KW-1185">Reference proteome</keyword>
<dbReference type="GO" id="GO:0022857">
    <property type="term" value="F:transmembrane transporter activity"/>
    <property type="evidence" value="ECO:0007669"/>
    <property type="project" value="InterPro"/>
</dbReference>
<reference evidence="10 11" key="1">
    <citation type="submission" date="2017-08" db="EMBL/GenBank/DDBJ databases">
        <title>Identification and genetic characteristics of simultaneous BTEX- and naphthalene-degrading Paraburkholderia sp. BN5 isolated from petroleum-contaminated soil.</title>
        <authorList>
            <person name="Lee Y."/>
            <person name="Jeon C.O."/>
        </authorList>
    </citation>
    <scope>NUCLEOTIDE SEQUENCE [LARGE SCALE GENOMIC DNA]</scope>
    <source>
        <strain evidence="10 11">BN5</strain>
    </source>
</reference>
<dbReference type="PANTHER" id="PTHR42718">
    <property type="entry name" value="MAJOR FACILITATOR SUPERFAMILY MULTIDRUG TRANSPORTER MFSC"/>
    <property type="match status" value="1"/>
</dbReference>
<dbReference type="InterPro" id="IPR020846">
    <property type="entry name" value="MFS_dom"/>
</dbReference>
<proteinExistence type="predicted"/>
<feature type="transmembrane region" description="Helical" evidence="8">
    <location>
        <begin position="557"/>
        <end position="581"/>
    </location>
</feature>
<evidence type="ECO:0000256" key="4">
    <source>
        <dbReference type="ARBA" id="ARBA00022692"/>
    </source>
</evidence>
<dbReference type="PROSITE" id="PS50850">
    <property type="entry name" value="MFS"/>
    <property type="match status" value="1"/>
</dbReference>
<feature type="transmembrane region" description="Helical" evidence="8">
    <location>
        <begin position="174"/>
        <end position="193"/>
    </location>
</feature>
<protein>
    <submittedName>
        <fullName evidence="10">MFS transporter</fullName>
    </submittedName>
</protein>
<dbReference type="EMBL" id="CP022990">
    <property type="protein sequence ID" value="ASW01122.1"/>
    <property type="molecule type" value="Genomic_DNA"/>
</dbReference>
<dbReference type="InterPro" id="IPR036259">
    <property type="entry name" value="MFS_trans_sf"/>
</dbReference>
<dbReference type="OrthoDB" id="9807274at2"/>
<feature type="transmembrane region" description="Helical" evidence="8">
    <location>
        <begin position="45"/>
        <end position="68"/>
    </location>
</feature>
<feature type="transmembrane region" description="Helical" evidence="8">
    <location>
        <begin position="80"/>
        <end position="100"/>
    </location>
</feature>
<sequence>MADQHAPALERRSSSVLPAQASPCDALAIRAHPASLVHPCRRKKLALAATILGSSMAFIDGSVVNVALPSIQTELGASVAAIQWVVDAYLLFLGALVLVGGSLGDRLGRRTVFIAGIGLFTLASIGCGLAPGAAALIAARAVQGVGAALLVPSSLAIIGAVFDDTERGQAIGTWAGVGAITSALGPVAGGWLVDAFSWRAIFFLNVPIACATVALAVMAVPDSRQDDEGDPATRLSPSAGHVAPRLDWAGAATATAGLGALTYGLTLASARGFGDRWVLASVLGGLLVLSAFVAIEAKTRNPMMPLDVFRSRDFVGANLVTLLVYFGLGGALFFLPFTLIRAYGYSATQAGAALLPVPVTIGLLSRFTGGLTTRYGARVLLSVGPVVAAAGFAMLALPWVRGEYWRGFLPALAVLGLGMTITVAPLTTTVMSAVPAARTGVASGINNAVARVASLLAIAVLGIVFVWSHDAALDARLDALHVPRAARAAASLAQAGRGSDAAPPAAEHGTPDAKPGDAQAAGRATQAEAAPATAQTQLDASRAQPGLARAQTDALGAALRAVALVSALCALAGAALAALTIRSQRPL</sequence>
<feature type="transmembrane region" description="Helical" evidence="8">
    <location>
        <begin position="112"/>
        <end position="138"/>
    </location>
</feature>
<feature type="transmembrane region" description="Helical" evidence="8">
    <location>
        <begin position="379"/>
        <end position="400"/>
    </location>
</feature>
<dbReference type="CDD" id="cd17321">
    <property type="entry name" value="MFS_MMR_MDR_like"/>
    <property type="match status" value="1"/>
</dbReference>
<organism evidence="10 11">
    <name type="scientific">Paraburkholderia aromaticivorans</name>
    <dbReference type="NCBI Taxonomy" id="2026199"/>
    <lineage>
        <taxon>Bacteria</taxon>
        <taxon>Pseudomonadati</taxon>
        <taxon>Pseudomonadota</taxon>
        <taxon>Betaproteobacteria</taxon>
        <taxon>Burkholderiales</taxon>
        <taxon>Burkholderiaceae</taxon>
        <taxon>Paraburkholderia</taxon>
    </lineage>
</organism>
<dbReference type="KEGG" id="parb:CJU94_23255"/>
<feature type="region of interest" description="Disordered" evidence="7">
    <location>
        <begin position="497"/>
        <end position="545"/>
    </location>
</feature>
<dbReference type="SUPFAM" id="SSF103473">
    <property type="entry name" value="MFS general substrate transporter"/>
    <property type="match status" value="1"/>
</dbReference>
<feature type="compositionally biased region" description="Low complexity" evidence="7">
    <location>
        <begin position="518"/>
        <end position="537"/>
    </location>
</feature>
<evidence type="ECO:0000256" key="3">
    <source>
        <dbReference type="ARBA" id="ARBA00022475"/>
    </source>
</evidence>
<dbReference type="Gene3D" id="1.20.1250.20">
    <property type="entry name" value="MFS general substrate transporter like domains"/>
    <property type="match status" value="1"/>
</dbReference>
<feature type="transmembrane region" description="Helical" evidence="8">
    <location>
        <begin position="199"/>
        <end position="220"/>
    </location>
</feature>
<keyword evidence="2" id="KW-0813">Transport</keyword>
<feature type="transmembrane region" description="Helical" evidence="8">
    <location>
        <begin position="315"/>
        <end position="335"/>
    </location>
</feature>